<dbReference type="RefSeq" id="WP_034557235.1">
    <property type="nucleotide sequence ID" value="NZ_JAGDYP010000009.1"/>
</dbReference>
<dbReference type="InterPro" id="IPR046342">
    <property type="entry name" value="CBS_dom_sf"/>
</dbReference>
<dbReference type="EMBL" id="JAGDYP010000009">
    <property type="protein sequence ID" value="MBO1884934.1"/>
    <property type="molecule type" value="Genomic_DNA"/>
</dbReference>
<sequence>MKIHRSLYMTEKTLVSEAQCLFEEYKLSALPICEGDVFIGVLDRDFIEEDAPPSATIGNYAYAYEHFAVHNTTAWDEVIEAFAIYNTDILPVITDNGHYLGYYLLNDFLLQLAETPFIKETGRVLILERPADDYSFAQIGQIAESHYSKILGLYISNHVGNTVHITLKIITEDLSGVLQTFRRYGYGILSEKEDDSYREELKNISRYFEKYLNM</sequence>
<comment type="caution">
    <text evidence="1">The sequence shown here is derived from an EMBL/GenBank/DDBJ whole genome shotgun (WGS) entry which is preliminary data.</text>
</comment>
<keyword evidence="2" id="KW-1185">Reference proteome</keyword>
<accession>A0ABS3Q010</accession>
<reference evidence="1 2" key="1">
    <citation type="submission" date="2021-03" db="EMBL/GenBank/DDBJ databases">
        <title>Isolation and description of Capnocytophaga bilenii sp. nov., a novel Capnocytophaga species, isolated from a gingivitis subject.</title>
        <authorList>
            <person name="Antezack A."/>
            <person name="Monnet-Corti V."/>
            <person name="La Scola B."/>
        </authorList>
    </citation>
    <scope>NUCLEOTIDE SEQUENCE [LARGE SCALE GENOMIC DNA]</scope>
    <source>
        <strain evidence="1 2">Marseille-Q4570</strain>
    </source>
</reference>
<proteinExistence type="predicted"/>
<organism evidence="1 2">
    <name type="scientific">Capnocytophaga bilenii</name>
    <dbReference type="NCBI Taxonomy" id="2819369"/>
    <lineage>
        <taxon>Bacteria</taxon>
        <taxon>Pseudomonadati</taxon>
        <taxon>Bacteroidota</taxon>
        <taxon>Flavobacteriia</taxon>
        <taxon>Flavobacteriales</taxon>
        <taxon>Flavobacteriaceae</taxon>
        <taxon>Capnocytophaga</taxon>
    </lineage>
</organism>
<protein>
    <submittedName>
        <fullName evidence="1">CBS domain-containing protein</fullName>
    </submittedName>
</protein>
<gene>
    <name evidence="1" type="ORF">J4N46_11055</name>
</gene>
<name>A0ABS3Q010_9FLAO</name>
<evidence type="ECO:0000313" key="2">
    <source>
        <dbReference type="Proteomes" id="UP000681610"/>
    </source>
</evidence>
<dbReference type="SUPFAM" id="SSF54631">
    <property type="entry name" value="CBS-domain pair"/>
    <property type="match status" value="1"/>
</dbReference>
<evidence type="ECO:0000313" key="1">
    <source>
        <dbReference type="EMBL" id="MBO1884934.1"/>
    </source>
</evidence>
<dbReference type="Proteomes" id="UP000681610">
    <property type="component" value="Unassembled WGS sequence"/>
</dbReference>
<dbReference type="Gene3D" id="3.10.580.10">
    <property type="entry name" value="CBS-domain"/>
    <property type="match status" value="1"/>
</dbReference>